<dbReference type="Proteomes" id="UP001064632">
    <property type="component" value="Chromosome"/>
</dbReference>
<accession>A0ABY6BGG1</accession>
<sequence length="531" mass="56555">MRVRLFRARQSGVSIKRVLSTVFTIALLVAYVAFHSNRVLGRVMLVAFDGDDTTYQASWPGFTGTISAKNVHFPLMDGSSDDFVFEKVRIEIPFWQYFRSLLSRKERKMFNAISDVKIVLTGGQGTKDSPFGYELAAFGGSSGALFEAFGCAEDSLWSTDELKDMGLTPGPTEVIVEYHRDGDTLNIIKSIDTPGVARVAYRGSMTLRDTSALLSLRGSGDADIVQDEWEIEDRGFVAARNQHCAKKDKVTPDQVVARHVASVSRALAAVGVAGHENLVNAYREFATKGGKIALNLKYDPPITVQQQESDTLSSWLPAMRGQFTFNGTPMALSLESTAPRPLPGMDEEAEDYDDTAPLPTMVQVLRSEGIDPVQLGYGVAPAAAAPAATAPGSAVVVASATAPAVTTAPPVSTAVTPAAPSVAAPATPVNSIAAAAPARAVETVRAPAAPAVVPLDDEPPPPPPAGTPVAYADLGKWVGKRVAIYMKARPAMYGEVAGVEKGIVQLRRRIAGGWALMPIDKSNFERAELAE</sequence>
<protein>
    <submittedName>
        <fullName evidence="1">Uncharacterized protein</fullName>
    </submittedName>
</protein>
<organism evidence="1 2">
    <name type="scientific">Tahibacter amnicola</name>
    <dbReference type="NCBI Taxonomy" id="2976241"/>
    <lineage>
        <taxon>Bacteria</taxon>
        <taxon>Pseudomonadati</taxon>
        <taxon>Pseudomonadota</taxon>
        <taxon>Gammaproteobacteria</taxon>
        <taxon>Lysobacterales</taxon>
        <taxon>Rhodanobacteraceae</taxon>
        <taxon>Tahibacter</taxon>
    </lineage>
</organism>
<gene>
    <name evidence="1" type="ORF">N4264_00485</name>
</gene>
<evidence type="ECO:0000313" key="2">
    <source>
        <dbReference type="Proteomes" id="UP001064632"/>
    </source>
</evidence>
<dbReference type="RefSeq" id="WP_261695127.1">
    <property type="nucleotide sequence ID" value="NZ_CP104694.1"/>
</dbReference>
<proteinExistence type="predicted"/>
<dbReference type="EMBL" id="CP104694">
    <property type="protein sequence ID" value="UXI68165.1"/>
    <property type="molecule type" value="Genomic_DNA"/>
</dbReference>
<reference evidence="1" key="1">
    <citation type="submission" date="2022-09" db="EMBL/GenBank/DDBJ databases">
        <title>Tahibacter sp. nov., isolated from a fresh water.</title>
        <authorList>
            <person name="Baek J.H."/>
            <person name="Lee J.K."/>
            <person name="Kim J.M."/>
            <person name="Jeon C.O."/>
        </authorList>
    </citation>
    <scope>NUCLEOTIDE SEQUENCE</scope>
    <source>
        <strain evidence="1">W38</strain>
    </source>
</reference>
<name>A0ABY6BGG1_9GAMM</name>
<evidence type="ECO:0000313" key="1">
    <source>
        <dbReference type="EMBL" id="UXI68165.1"/>
    </source>
</evidence>
<keyword evidence="2" id="KW-1185">Reference proteome</keyword>